<evidence type="ECO:0000256" key="4">
    <source>
        <dbReference type="ARBA" id="ARBA00022989"/>
    </source>
</evidence>
<dbReference type="Gene3D" id="1.10.3720.10">
    <property type="entry name" value="MetI-like"/>
    <property type="match status" value="1"/>
</dbReference>
<accession>A0A5P9Q720</accession>
<dbReference type="OrthoDB" id="3233284at2"/>
<keyword evidence="3 6" id="KW-0812">Transmembrane</keyword>
<comment type="subcellular location">
    <subcellularLocation>
        <location evidence="6">Cell membrane</location>
        <topology evidence="6">Multi-pass membrane protein</topology>
    </subcellularLocation>
    <subcellularLocation>
        <location evidence="1">Membrane</location>
        <topology evidence="1">Multi-pass membrane protein</topology>
    </subcellularLocation>
</comment>
<keyword evidence="2 6" id="KW-0813">Transport</keyword>
<dbReference type="GO" id="GO:0005886">
    <property type="term" value="C:plasma membrane"/>
    <property type="evidence" value="ECO:0007669"/>
    <property type="project" value="UniProtKB-SubCell"/>
</dbReference>
<evidence type="ECO:0000256" key="1">
    <source>
        <dbReference type="ARBA" id="ARBA00004141"/>
    </source>
</evidence>
<gene>
    <name evidence="8" type="ORF">KDY119_00708</name>
</gene>
<evidence type="ECO:0000256" key="6">
    <source>
        <dbReference type="RuleBase" id="RU363032"/>
    </source>
</evidence>
<dbReference type="CDD" id="cd06261">
    <property type="entry name" value="TM_PBP2"/>
    <property type="match status" value="1"/>
</dbReference>
<sequence length="218" mass="23109">MADNPWFSWDYVTANWDAIRDALVVHASLTVEAVAIAIVVSLPLAALATRVRWLAGLIVGFASTLYTIPSLALFAILAPFMGIGRAPVLLGLVLYALVILVRTAVAALQGVDPAVLDAARGLGYGRARRFWTVELPSALPGIVTGVRLATVSTVALVTVGVVVGYGGLGNLLFRGFQSFYRAEITTATVLCLLLALVLDVLLWLVGRALTPWLRGRAA</sequence>
<evidence type="ECO:0000313" key="9">
    <source>
        <dbReference type="Proteomes" id="UP000326702"/>
    </source>
</evidence>
<organism evidence="8 9">
    <name type="scientific">Luteimicrobium xylanilyticum</name>
    <dbReference type="NCBI Taxonomy" id="1133546"/>
    <lineage>
        <taxon>Bacteria</taxon>
        <taxon>Bacillati</taxon>
        <taxon>Actinomycetota</taxon>
        <taxon>Actinomycetes</taxon>
        <taxon>Micrococcales</taxon>
        <taxon>Luteimicrobium</taxon>
    </lineage>
</organism>
<dbReference type="InterPro" id="IPR035906">
    <property type="entry name" value="MetI-like_sf"/>
</dbReference>
<evidence type="ECO:0000313" key="8">
    <source>
        <dbReference type="EMBL" id="QFU97214.1"/>
    </source>
</evidence>
<evidence type="ECO:0000256" key="3">
    <source>
        <dbReference type="ARBA" id="ARBA00022692"/>
    </source>
</evidence>
<dbReference type="GO" id="GO:0055085">
    <property type="term" value="P:transmembrane transport"/>
    <property type="evidence" value="ECO:0007669"/>
    <property type="project" value="InterPro"/>
</dbReference>
<dbReference type="KEGG" id="lxl:KDY119_00708"/>
<reference evidence="8 9" key="1">
    <citation type="submission" date="2019-10" db="EMBL/GenBank/DDBJ databases">
        <title>Genome sequence of Luteimicrobium xylanilyticum HY-24.</title>
        <authorList>
            <person name="Kim D.Y."/>
            <person name="Park H.-Y."/>
        </authorList>
    </citation>
    <scope>NUCLEOTIDE SEQUENCE [LARGE SCALE GENOMIC DNA]</scope>
    <source>
        <strain evidence="8 9">HY-24</strain>
    </source>
</reference>
<dbReference type="PANTHER" id="PTHR30177">
    <property type="entry name" value="GLYCINE BETAINE/L-PROLINE TRANSPORT SYSTEM PERMEASE PROTEIN PROW"/>
    <property type="match status" value="1"/>
</dbReference>
<dbReference type="PANTHER" id="PTHR30177:SF4">
    <property type="entry name" value="OSMOPROTECTANT IMPORT PERMEASE PROTEIN OSMW"/>
    <property type="match status" value="1"/>
</dbReference>
<dbReference type="EMBL" id="CP045529">
    <property type="protein sequence ID" value="QFU97214.1"/>
    <property type="molecule type" value="Genomic_DNA"/>
</dbReference>
<dbReference type="Proteomes" id="UP000326702">
    <property type="component" value="Chromosome"/>
</dbReference>
<feature type="transmembrane region" description="Helical" evidence="6">
    <location>
        <begin position="23"/>
        <end position="47"/>
    </location>
</feature>
<evidence type="ECO:0000256" key="5">
    <source>
        <dbReference type="ARBA" id="ARBA00023136"/>
    </source>
</evidence>
<feature type="transmembrane region" description="Helical" evidence="6">
    <location>
        <begin position="88"/>
        <end position="108"/>
    </location>
</feature>
<dbReference type="InterPro" id="IPR000515">
    <property type="entry name" value="MetI-like"/>
</dbReference>
<dbReference type="InterPro" id="IPR051204">
    <property type="entry name" value="ABC_transp_perm/SBD"/>
</dbReference>
<dbReference type="AlphaFoldDB" id="A0A5P9Q720"/>
<dbReference type="SUPFAM" id="SSF161098">
    <property type="entry name" value="MetI-like"/>
    <property type="match status" value="1"/>
</dbReference>
<name>A0A5P9Q720_9MICO</name>
<proteinExistence type="inferred from homology"/>
<feature type="domain" description="ABC transmembrane type-1" evidence="7">
    <location>
        <begin position="23"/>
        <end position="202"/>
    </location>
</feature>
<dbReference type="PROSITE" id="PS50928">
    <property type="entry name" value="ABC_TM1"/>
    <property type="match status" value="1"/>
</dbReference>
<protein>
    <submittedName>
        <fullName evidence="8">Glycine betaine/carnitine transport permease protein GbuB</fullName>
    </submittedName>
</protein>
<comment type="similarity">
    <text evidence="6">Belongs to the binding-protein-dependent transport system permease family.</text>
</comment>
<keyword evidence="9" id="KW-1185">Reference proteome</keyword>
<feature type="transmembrane region" description="Helical" evidence="6">
    <location>
        <begin position="148"/>
        <end position="172"/>
    </location>
</feature>
<dbReference type="Pfam" id="PF00528">
    <property type="entry name" value="BPD_transp_1"/>
    <property type="match status" value="1"/>
</dbReference>
<keyword evidence="4 6" id="KW-1133">Transmembrane helix</keyword>
<feature type="transmembrane region" description="Helical" evidence="6">
    <location>
        <begin position="184"/>
        <end position="205"/>
    </location>
</feature>
<evidence type="ECO:0000259" key="7">
    <source>
        <dbReference type="PROSITE" id="PS50928"/>
    </source>
</evidence>
<keyword evidence="5 6" id="KW-0472">Membrane</keyword>
<dbReference type="GO" id="GO:0031460">
    <property type="term" value="P:glycine betaine transport"/>
    <property type="evidence" value="ECO:0007669"/>
    <property type="project" value="TreeGrafter"/>
</dbReference>
<dbReference type="RefSeq" id="WP_036953445.1">
    <property type="nucleotide sequence ID" value="NZ_BAABIH010000001.1"/>
</dbReference>
<evidence type="ECO:0000256" key="2">
    <source>
        <dbReference type="ARBA" id="ARBA00022448"/>
    </source>
</evidence>
<feature type="transmembrane region" description="Helical" evidence="6">
    <location>
        <begin position="53"/>
        <end position="76"/>
    </location>
</feature>